<dbReference type="InterPro" id="IPR020846">
    <property type="entry name" value="MFS_dom"/>
</dbReference>
<gene>
    <name evidence="9" type="ORF">PAC_15499</name>
</gene>
<reference evidence="9 10" key="1">
    <citation type="submission" date="2016-03" db="EMBL/GenBank/DDBJ databases">
        <authorList>
            <person name="Ploux O."/>
        </authorList>
    </citation>
    <scope>NUCLEOTIDE SEQUENCE [LARGE SCALE GENOMIC DNA]</scope>
    <source>
        <strain evidence="9 10">UAMH 11012</strain>
    </source>
</reference>
<dbReference type="Pfam" id="PF07690">
    <property type="entry name" value="MFS_1"/>
    <property type="match status" value="1"/>
</dbReference>
<dbReference type="PANTHER" id="PTHR23501">
    <property type="entry name" value="MAJOR FACILITATOR SUPERFAMILY"/>
    <property type="match status" value="1"/>
</dbReference>
<dbReference type="AlphaFoldDB" id="A0A1L7XKN2"/>
<feature type="region of interest" description="Disordered" evidence="6">
    <location>
        <begin position="1"/>
        <end position="42"/>
    </location>
</feature>
<dbReference type="SUPFAM" id="SSF103473">
    <property type="entry name" value="MFS general substrate transporter"/>
    <property type="match status" value="2"/>
</dbReference>
<feature type="transmembrane region" description="Helical" evidence="7">
    <location>
        <begin position="183"/>
        <end position="206"/>
    </location>
</feature>
<evidence type="ECO:0000259" key="8">
    <source>
        <dbReference type="PROSITE" id="PS50850"/>
    </source>
</evidence>
<evidence type="ECO:0000313" key="9">
    <source>
        <dbReference type="EMBL" id="CZR65599.1"/>
    </source>
</evidence>
<feature type="transmembrane region" description="Helical" evidence="7">
    <location>
        <begin position="525"/>
        <end position="544"/>
    </location>
</feature>
<dbReference type="GO" id="GO:0005886">
    <property type="term" value="C:plasma membrane"/>
    <property type="evidence" value="ECO:0007669"/>
    <property type="project" value="TreeGrafter"/>
</dbReference>
<feature type="transmembrane region" description="Helical" evidence="7">
    <location>
        <begin position="283"/>
        <end position="302"/>
    </location>
</feature>
<accession>A0A1L7XKN2</accession>
<evidence type="ECO:0000256" key="6">
    <source>
        <dbReference type="SAM" id="MobiDB-lite"/>
    </source>
</evidence>
<evidence type="ECO:0000256" key="1">
    <source>
        <dbReference type="ARBA" id="ARBA00004141"/>
    </source>
</evidence>
<dbReference type="Gene3D" id="1.20.1250.20">
    <property type="entry name" value="MFS general substrate transporter like domains"/>
    <property type="match status" value="2"/>
</dbReference>
<dbReference type="GO" id="GO:0022857">
    <property type="term" value="F:transmembrane transporter activity"/>
    <property type="evidence" value="ECO:0007669"/>
    <property type="project" value="InterPro"/>
</dbReference>
<dbReference type="PROSITE" id="PS50850">
    <property type="entry name" value="MFS"/>
    <property type="match status" value="1"/>
</dbReference>
<feature type="domain" description="Major facilitator superfamily (MFS) profile" evidence="8">
    <location>
        <begin position="61"/>
        <end position="547"/>
    </location>
</feature>
<sequence length="557" mass="59380">MEKDEEQSAGHGIISRHADLDTEVVSSESSDPEKAPDSDASTTEAAKVDYEYITGIKLWLCLTSIILVAFLTLLDTSIIVTAIPRITSDFHSLDDVGWYGSSYLLASSALQPLTGKMYSTFGSKYTFLTFLGIFELGSLLCGVAQYSSMLIIARAVAGLGASGLTNGCYTIMAAAVPMHKRPALMGIMMAVAQFGVVGGPLIGGALTQYASFYINLPIGGLCAVFLLVIKIPDRIKQSDGKKATVLSTLSSLDLLGFFLFAPFAIMFLLALEWGGSKFAWQSAMIIGLFCGAGGTLIVFGFWEYRAGDEAMFPYSMLRKTVMWSSCLVNGFIFGCILTSSYYLPIYFQAVKGVSPSLSGVYVLPGILGQMLMAVVSGVLVGKLGYYLPWMVTSGVVAAIGGGLISTFTPHTSTARWVGYQLLAGIGRGMGMAMPIVAIQNILTPEQIPIGMSLVAFFQTFGGALFLAFAQTIFSRSLVDGLKKFAPTVDAQTVITAGASAIRQVVKPEDIPGVLKAYNLGVNRNFYLAVGASAGTFLFSWGMGWSSVKKKKNVTPEA</sequence>
<dbReference type="EMBL" id="FJOG01000032">
    <property type="protein sequence ID" value="CZR65599.1"/>
    <property type="molecule type" value="Genomic_DNA"/>
</dbReference>
<dbReference type="InterPro" id="IPR036259">
    <property type="entry name" value="MFS_trans_sf"/>
</dbReference>
<comment type="subcellular location">
    <subcellularLocation>
        <location evidence="1">Membrane</location>
        <topology evidence="1">Multi-pass membrane protein</topology>
    </subcellularLocation>
</comment>
<name>A0A1L7XKN2_9HELO</name>
<feature type="transmembrane region" description="Helical" evidence="7">
    <location>
        <begin position="387"/>
        <end position="407"/>
    </location>
</feature>
<feature type="transmembrane region" description="Helical" evidence="7">
    <location>
        <begin position="323"/>
        <end position="347"/>
    </location>
</feature>
<keyword evidence="5 7" id="KW-0472">Membrane</keyword>
<proteinExistence type="inferred from homology"/>
<keyword evidence="4 7" id="KW-1133">Transmembrane helix</keyword>
<evidence type="ECO:0000256" key="5">
    <source>
        <dbReference type="ARBA" id="ARBA00023136"/>
    </source>
</evidence>
<protein>
    <submittedName>
        <fullName evidence="9">Related to MFS multidrug transporter</fullName>
    </submittedName>
</protein>
<evidence type="ECO:0000256" key="4">
    <source>
        <dbReference type="ARBA" id="ARBA00022989"/>
    </source>
</evidence>
<evidence type="ECO:0000256" key="7">
    <source>
        <dbReference type="SAM" id="Phobius"/>
    </source>
</evidence>
<evidence type="ECO:0000256" key="3">
    <source>
        <dbReference type="ARBA" id="ARBA00022692"/>
    </source>
</evidence>
<feature type="transmembrane region" description="Helical" evidence="7">
    <location>
        <begin position="450"/>
        <end position="473"/>
    </location>
</feature>
<dbReference type="PANTHER" id="PTHR23501:SF193">
    <property type="entry name" value="MULTIDRUG TRANSPORTER, PUTATIVE (AFU_ORTHOLOGUE AFUA_8G00940)-RELATED"/>
    <property type="match status" value="1"/>
</dbReference>
<feature type="transmembrane region" description="Helical" evidence="7">
    <location>
        <begin position="252"/>
        <end position="271"/>
    </location>
</feature>
<organism evidence="9 10">
    <name type="scientific">Phialocephala subalpina</name>
    <dbReference type="NCBI Taxonomy" id="576137"/>
    <lineage>
        <taxon>Eukaryota</taxon>
        <taxon>Fungi</taxon>
        <taxon>Dikarya</taxon>
        <taxon>Ascomycota</taxon>
        <taxon>Pezizomycotina</taxon>
        <taxon>Leotiomycetes</taxon>
        <taxon>Helotiales</taxon>
        <taxon>Mollisiaceae</taxon>
        <taxon>Phialocephala</taxon>
        <taxon>Phialocephala fortinii species complex</taxon>
    </lineage>
</organism>
<dbReference type="OrthoDB" id="10021397at2759"/>
<feature type="transmembrane region" description="Helical" evidence="7">
    <location>
        <begin position="58"/>
        <end position="84"/>
    </location>
</feature>
<feature type="transmembrane region" description="Helical" evidence="7">
    <location>
        <begin position="212"/>
        <end position="231"/>
    </location>
</feature>
<keyword evidence="3 7" id="KW-0812">Transmembrane</keyword>
<dbReference type="InterPro" id="IPR011701">
    <property type="entry name" value="MFS"/>
</dbReference>
<feature type="transmembrane region" description="Helical" evidence="7">
    <location>
        <begin position="151"/>
        <end position="176"/>
    </location>
</feature>
<evidence type="ECO:0000256" key="2">
    <source>
        <dbReference type="ARBA" id="ARBA00007520"/>
    </source>
</evidence>
<evidence type="ECO:0000313" key="10">
    <source>
        <dbReference type="Proteomes" id="UP000184330"/>
    </source>
</evidence>
<feature type="transmembrane region" description="Helical" evidence="7">
    <location>
        <begin position="359"/>
        <end position="380"/>
    </location>
</feature>
<keyword evidence="10" id="KW-1185">Reference proteome</keyword>
<comment type="similarity">
    <text evidence="2">Belongs to the major facilitator superfamily. TCR/Tet family.</text>
</comment>
<dbReference type="Proteomes" id="UP000184330">
    <property type="component" value="Unassembled WGS sequence"/>
</dbReference>
<feature type="transmembrane region" description="Helical" evidence="7">
    <location>
        <begin position="419"/>
        <end position="438"/>
    </location>
</feature>
<feature type="transmembrane region" description="Helical" evidence="7">
    <location>
        <begin position="125"/>
        <end position="145"/>
    </location>
</feature>
<dbReference type="FunFam" id="1.20.1250.20:FF:000196">
    <property type="entry name" value="MFS toxin efflux pump (AflT)"/>
    <property type="match status" value="1"/>
</dbReference>
<dbReference type="CDD" id="cd17502">
    <property type="entry name" value="MFS_Azr1_MDR_like"/>
    <property type="match status" value="1"/>
</dbReference>